<evidence type="ECO:0000256" key="1">
    <source>
        <dbReference type="ARBA" id="ARBA00022723"/>
    </source>
</evidence>
<dbReference type="Ensembl" id="ENSLLET00000042011.1">
    <property type="protein sequence ID" value="ENSLLEP00000040371.1"/>
    <property type="gene ID" value="ENSLLEG00000025702.1"/>
</dbReference>
<dbReference type="SMART" id="SM00355">
    <property type="entry name" value="ZnF_C2H2"/>
    <property type="match status" value="6"/>
</dbReference>
<dbReference type="PROSITE" id="PS50157">
    <property type="entry name" value="ZINC_FINGER_C2H2_2"/>
    <property type="match status" value="6"/>
</dbReference>
<dbReference type="GeneTree" id="ENSGT00940000162367"/>
<feature type="domain" description="C2H2-type" evidence="8">
    <location>
        <begin position="150"/>
        <end position="177"/>
    </location>
</feature>
<feature type="region of interest" description="Disordered" evidence="7">
    <location>
        <begin position="197"/>
        <end position="216"/>
    </location>
</feature>
<evidence type="ECO:0000259" key="8">
    <source>
        <dbReference type="PROSITE" id="PS50157"/>
    </source>
</evidence>
<dbReference type="GO" id="GO:0008270">
    <property type="term" value="F:zinc ion binding"/>
    <property type="evidence" value="ECO:0007669"/>
    <property type="project" value="UniProtKB-KW"/>
</dbReference>
<dbReference type="OrthoDB" id="7437528at2759"/>
<feature type="domain" description="C2H2-type" evidence="8">
    <location>
        <begin position="226"/>
        <end position="253"/>
    </location>
</feature>
<keyword evidence="5" id="KW-0539">Nucleus</keyword>
<sequence>MNSAEKGILKEDPSSVKVEHTEDFVRCVIRSEDHSEGDIHTYIKTEDGTTSHKLHTAPFCWTIKDNVVWCSKDKGNLVFSSKPSKDEETCPSQPVTEHYQIGSGNGPLLASIQQPDPTKTDPTDVIKKQVLPVANKHESLRNRNKSDQAHRCETCGKSFKKRSKLTAHKIAHSSERPFSCSVCSRRFARKFDKKRHEWTHKRINKNRSEGNSSSSIKKRKKRICKYNCRECGKPFSDYLSLLRHENVHKKKSVAEPKDPSLYKCTMCDMTFTRPSYVVEHMLIHTGGQTLFICQECGKRFVSTSALAKHQKSHSSEPEEITANHSGDIKKEKTEECEGDLKNLSSSVPQTSLASENPSIHSNHSKIVDQKFGVTEHKKCENAQSVHSGDLRSSDLTPHASLLKQQKIHLTKPPFVYRDRGRTYACRSPFDNRRETHKKVYICTGCGESFSNYPYFIKHQESCASLKIEMEYR</sequence>
<feature type="domain" description="C2H2-type" evidence="8">
    <location>
        <begin position="262"/>
        <end position="289"/>
    </location>
</feature>
<organism evidence="9 10">
    <name type="scientific">Leptobrachium leishanense</name>
    <name type="common">Leishan spiny toad</name>
    <dbReference type="NCBI Taxonomy" id="445787"/>
    <lineage>
        <taxon>Eukaryota</taxon>
        <taxon>Metazoa</taxon>
        <taxon>Chordata</taxon>
        <taxon>Craniata</taxon>
        <taxon>Vertebrata</taxon>
        <taxon>Euteleostomi</taxon>
        <taxon>Amphibia</taxon>
        <taxon>Batrachia</taxon>
        <taxon>Anura</taxon>
        <taxon>Pelobatoidea</taxon>
        <taxon>Megophryidae</taxon>
        <taxon>Leptobrachium</taxon>
    </lineage>
</organism>
<dbReference type="Pfam" id="PF13894">
    <property type="entry name" value="zf-C2H2_4"/>
    <property type="match status" value="1"/>
</dbReference>
<keyword evidence="1" id="KW-0479">Metal-binding</keyword>
<dbReference type="AlphaFoldDB" id="A0A8C5QMD6"/>
<accession>A0A8C5QMD6</accession>
<evidence type="ECO:0000256" key="6">
    <source>
        <dbReference type="PROSITE-ProRule" id="PRU00042"/>
    </source>
</evidence>
<dbReference type="InterPro" id="IPR013087">
    <property type="entry name" value="Znf_C2H2_type"/>
</dbReference>
<proteinExistence type="predicted"/>
<feature type="domain" description="C2H2-type" evidence="8">
    <location>
        <begin position="178"/>
        <end position="205"/>
    </location>
</feature>
<dbReference type="GO" id="GO:0000978">
    <property type="term" value="F:RNA polymerase II cis-regulatory region sequence-specific DNA binding"/>
    <property type="evidence" value="ECO:0007669"/>
    <property type="project" value="TreeGrafter"/>
</dbReference>
<dbReference type="FunFam" id="3.30.160.60:FF:000110">
    <property type="entry name" value="Zinc finger protein-like"/>
    <property type="match status" value="1"/>
</dbReference>
<evidence type="ECO:0000256" key="7">
    <source>
        <dbReference type="SAM" id="MobiDB-lite"/>
    </source>
</evidence>
<feature type="domain" description="C2H2-type" evidence="8">
    <location>
        <begin position="440"/>
        <end position="467"/>
    </location>
</feature>
<dbReference type="GO" id="GO:0005634">
    <property type="term" value="C:nucleus"/>
    <property type="evidence" value="ECO:0007669"/>
    <property type="project" value="TreeGrafter"/>
</dbReference>
<evidence type="ECO:0000256" key="5">
    <source>
        <dbReference type="ARBA" id="ARBA00023242"/>
    </source>
</evidence>
<evidence type="ECO:0000256" key="4">
    <source>
        <dbReference type="ARBA" id="ARBA00022833"/>
    </source>
</evidence>
<feature type="domain" description="C2H2-type" evidence="8">
    <location>
        <begin position="291"/>
        <end position="318"/>
    </location>
</feature>
<keyword evidence="3 6" id="KW-0863">Zinc-finger</keyword>
<feature type="compositionally biased region" description="Polar residues" evidence="7">
    <location>
        <begin position="342"/>
        <end position="361"/>
    </location>
</feature>
<keyword evidence="4" id="KW-0862">Zinc</keyword>
<feature type="compositionally biased region" description="Basic and acidic residues" evidence="7">
    <location>
        <begin position="326"/>
        <end position="340"/>
    </location>
</feature>
<evidence type="ECO:0000256" key="3">
    <source>
        <dbReference type="ARBA" id="ARBA00022771"/>
    </source>
</evidence>
<dbReference type="Proteomes" id="UP000694569">
    <property type="component" value="Unplaced"/>
</dbReference>
<evidence type="ECO:0000313" key="10">
    <source>
        <dbReference type="Proteomes" id="UP000694569"/>
    </source>
</evidence>
<reference evidence="9" key="2">
    <citation type="submission" date="2025-09" db="UniProtKB">
        <authorList>
            <consortium name="Ensembl"/>
        </authorList>
    </citation>
    <scope>IDENTIFICATION</scope>
</reference>
<dbReference type="InterPro" id="IPR036236">
    <property type="entry name" value="Znf_C2H2_sf"/>
</dbReference>
<keyword evidence="2" id="KW-0677">Repeat</keyword>
<name>A0A8C5QMD6_9ANUR</name>
<dbReference type="PANTHER" id="PTHR24393">
    <property type="entry name" value="ZINC FINGER PROTEIN"/>
    <property type="match status" value="1"/>
</dbReference>
<dbReference type="Pfam" id="PF13912">
    <property type="entry name" value="zf-C2H2_6"/>
    <property type="match status" value="1"/>
</dbReference>
<dbReference type="PROSITE" id="PS00028">
    <property type="entry name" value="ZINC_FINGER_C2H2_1"/>
    <property type="match status" value="5"/>
</dbReference>
<keyword evidence="10" id="KW-1185">Reference proteome</keyword>
<feature type="region of interest" description="Disordered" evidence="7">
    <location>
        <begin position="309"/>
        <end position="361"/>
    </location>
</feature>
<dbReference type="Gene3D" id="3.30.160.60">
    <property type="entry name" value="Classic Zinc Finger"/>
    <property type="match status" value="5"/>
</dbReference>
<dbReference type="GO" id="GO:0001228">
    <property type="term" value="F:DNA-binding transcription activator activity, RNA polymerase II-specific"/>
    <property type="evidence" value="ECO:0007669"/>
    <property type="project" value="TreeGrafter"/>
</dbReference>
<dbReference type="SUPFAM" id="SSF57667">
    <property type="entry name" value="beta-beta-alpha zinc fingers"/>
    <property type="match status" value="3"/>
</dbReference>
<evidence type="ECO:0000313" key="9">
    <source>
        <dbReference type="Ensembl" id="ENSLLEP00000040371.1"/>
    </source>
</evidence>
<dbReference type="Pfam" id="PF00096">
    <property type="entry name" value="zf-C2H2"/>
    <property type="match status" value="3"/>
</dbReference>
<dbReference type="PANTHER" id="PTHR24393:SF34">
    <property type="entry name" value="PR_SET DOMAIN 13"/>
    <property type="match status" value="1"/>
</dbReference>
<evidence type="ECO:0000256" key="2">
    <source>
        <dbReference type="ARBA" id="ARBA00022737"/>
    </source>
</evidence>
<reference evidence="9" key="1">
    <citation type="submission" date="2025-08" db="UniProtKB">
        <authorList>
            <consortium name="Ensembl"/>
        </authorList>
    </citation>
    <scope>IDENTIFICATION</scope>
</reference>
<protein>
    <recommendedName>
        <fullName evidence="8">C2H2-type domain-containing protein</fullName>
    </recommendedName>
</protein>